<reference evidence="7 8" key="1">
    <citation type="submission" date="2020-05" db="EMBL/GenBank/DDBJ databases">
        <title>Mucilaginibacter mali sp. nov.</title>
        <authorList>
            <person name="Kim H.S."/>
            <person name="Lee K.C."/>
            <person name="Suh M.K."/>
            <person name="Kim J.-S."/>
            <person name="Han K.-I."/>
            <person name="Eom M.K."/>
            <person name="Shin Y.K."/>
            <person name="Lee J.-S."/>
        </authorList>
    </citation>
    <scope>NUCLEOTIDE SEQUENCE [LARGE SCALE GENOMIC DNA]</scope>
    <source>
        <strain evidence="7 8">G2-14</strain>
    </source>
</reference>
<evidence type="ECO:0000256" key="4">
    <source>
        <dbReference type="ARBA" id="ARBA00023284"/>
    </source>
</evidence>
<keyword evidence="8" id="KW-1185">Reference proteome</keyword>
<dbReference type="GO" id="GO:0017004">
    <property type="term" value="P:cytochrome complex assembly"/>
    <property type="evidence" value="ECO:0007669"/>
    <property type="project" value="UniProtKB-KW"/>
</dbReference>
<accession>A0A7D4PXB3</accession>
<dbReference type="Gene3D" id="3.40.30.10">
    <property type="entry name" value="Glutaredoxin"/>
    <property type="match status" value="1"/>
</dbReference>
<dbReference type="EMBL" id="CP054139">
    <property type="protein sequence ID" value="QKJ32343.1"/>
    <property type="molecule type" value="Genomic_DNA"/>
</dbReference>
<dbReference type="RefSeq" id="WP_173416993.1">
    <property type="nucleotide sequence ID" value="NZ_CP054139.1"/>
</dbReference>
<sequence length="394" mass="45129">MKTNLKNHLAAFAAIVTFACPHISLAQQNSAPPAFLAMAKKLESLKSISYNSYREINNITDNYFAKQSATCYIEFNQVDKLSVSRFRMEAADYISVYNGTESFGLSKTKKTYTLTERIDPKSFGSNSYFFNSIPTIRSVAQQIAESDTIPKHQRDTVIDGKNYKLVQVDLHRSSLQYMGSTMHFTKDVTISYRIVIDPETWLPYQVLERNNINKDGYNTKVVFTDINTNPKQPDEYSWYYTTYLKDYQPEKQEKREPLIATGAILLDWGLPEFGTDKQLTAADVKGKLVLLDFWIKNCGPCMESFPVLRRLQKTYGGDKFQLLSINAYDKKEEIAFFYKREKPAYKMLYNGLSWSKGIGVSYYPTAILIDKTGKVIYSGGFEHEKIEALIKANL</sequence>
<dbReference type="GO" id="GO:0016491">
    <property type="term" value="F:oxidoreductase activity"/>
    <property type="evidence" value="ECO:0007669"/>
    <property type="project" value="InterPro"/>
</dbReference>
<dbReference type="Pfam" id="PF08534">
    <property type="entry name" value="Redoxin"/>
    <property type="match status" value="1"/>
</dbReference>
<feature type="signal peptide" evidence="5">
    <location>
        <begin position="1"/>
        <end position="26"/>
    </location>
</feature>
<evidence type="ECO:0000256" key="1">
    <source>
        <dbReference type="ARBA" id="ARBA00004196"/>
    </source>
</evidence>
<dbReference type="PANTHER" id="PTHR42852">
    <property type="entry name" value="THIOL:DISULFIDE INTERCHANGE PROTEIN DSBE"/>
    <property type="match status" value="1"/>
</dbReference>
<evidence type="ECO:0000256" key="3">
    <source>
        <dbReference type="ARBA" id="ARBA00023157"/>
    </source>
</evidence>
<evidence type="ECO:0000256" key="2">
    <source>
        <dbReference type="ARBA" id="ARBA00022748"/>
    </source>
</evidence>
<keyword evidence="3" id="KW-1015">Disulfide bond</keyword>
<evidence type="ECO:0000313" key="8">
    <source>
        <dbReference type="Proteomes" id="UP000505355"/>
    </source>
</evidence>
<name>A0A7D4PXB3_9SPHI</name>
<dbReference type="InterPro" id="IPR013766">
    <property type="entry name" value="Thioredoxin_domain"/>
</dbReference>
<dbReference type="CDD" id="cd02966">
    <property type="entry name" value="TlpA_like_family"/>
    <property type="match status" value="1"/>
</dbReference>
<comment type="subcellular location">
    <subcellularLocation>
        <location evidence="1">Cell envelope</location>
    </subcellularLocation>
</comment>
<evidence type="ECO:0000256" key="5">
    <source>
        <dbReference type="SAM" id="SignalP"/>
    </source>
</evidence>
<dbReference type="SUPFAM" id="SSF52833">
    <property type="entry name" value="Thioredoxin-like"/>
    <property type="match status" value="1"/>
</dbReference>
<keyword evidence="5" id="KW-0732">Signal</keyword>
<keyword evidence="2" id="KW-0201">Cytochrome c-type biogenesis</keyword>
<dbReference type="GO" id="GO:0030313">
    <property type="term" value="C:cell envelope"/>
    <property type="evidence" value="ECO:0007669"/>
    <property type="project" value="UniProtKB-SubCell"/>
</dbReference>
<dbReference type="PROSITE" id="PS00194">
    <property type="entry name" value="THIOREDOXIN_1"/>
    <property type="match status" value="1"/>
</dbReference>
<dbReference type="PROSITE" id="PS51352">
    <property type="entry name" value="THIOREDOXIN_2"/>
    <property type="match status" value="1"/>
</dbReference>
<dbReference type="InterPro" id="IPR036249">
    <property type="entry name" value="Thioredoxin-like_sf"/>
</dbReference>
<proteinExistence type="predicted"/>
<dbReference type="InterPro" id="IPR013740">
    <property type="entry name" value="Redoxin"/>
</dbReference>
<dbReference type="AlphaFoldDB" id="A0A7D4PXB3"/>
<protein>
    <submittedName>
        <fullName evidence="7">TlpA family protein disulfide reductase</fullName>
    </submittedName>
</protein>
<dbReference type="KEGG" id="mmab:HQ865_22130"/>
<feature type="chain" id="PRO_5029021662" evidence="5">
    <location>
        <begin position="27"/>
        <end position="394"/>
    </location>
</feature>
<dbReference type="InterPro" id="IPR050553">
    <property type="entry name" value="Thioredoxin_ResA/DsbE_sf"/>
</dbReference>
<dbReference type="PROSITE" id="PS51257">
    <property type="entry name" value="PROKAR_LIPOPROTEIN"/>
    <property type="match status" value="1"/>
</dbReference>
<dbReference type="Proteomes" id="UP000505355">
    <property type="component" value="Chromosome"/>
</dbReference>
<evidence type="ECO:0000313" key="7">
    <source>
        <dbReference type="EMBL" id="QKJ32343.1"/>
    </source>
</evidence>
<organism evidence="7 8">
    <name type="scientific">Mucilaginibacter mali</name>
    <dbReference type="NCBI Taxonomy" id="2740462"/>
    <lineage>
        <taxon>Bacteria</taxon>
        <taxon>Pseudomonadati</taxon>
        <taxon>Bacteroidota</taxon>
        <taxon>Sphingobacteriia</taxon>
        <taxon>Sphingobacteriales</taxon>
        <taxon>Sphingobacteriaceae</taxon>
        <taxon>Mucilaginibacter</taxon>
    </lineage>
</organism>
<dbReference type="InterPro" id="IPR017937">
    <property type="entry name" value="Thioredoxin_CS"/>
</dbReference>
<feature type="domain" description="Thioredoxin" evidence="6">
    <location>
        <begin position="259"/>
        <end position="394"/>
    </location>
</feature>
<evidence type="ECO:0000259" key="6">
    <source>
        <dbReference type="PROSITE" id="PS51352"/>
    </source>
</evidence>
<gene>
    <name evidence="7" type="ORF">HQ865_22130</name>
</gene>
<keyword evidence="4" id="KW-0676">Redox-active center</keyword>
<dbReference type="PANTHER" id="PTHR42852:SF6">
    <property type="entry name" value="THIOL:DISULFIDE INTERCHANGE PROTEIN DSBE"/>
    <property type="match status" value="1"/>
</dbReference>